<dbReference type="GO" id="GO:0016652">
    <property type="term" value="F:oxidoreductase activity, acting on NAD(P)H as acceptor"/>
    <property type="evidence" value="ECO:0007669"/>
    <property type="project" value="UniProtKB-UniRule"/>
</dbReference>
<dbReference type="PANTHER" id="PTHR43741">
    <property type="entry name" value="FMN-DEPENDENT NADH-AZOREDUCTASE 1"/>
    <property type="match status" value="1"/>
</dbReference>
<comment type="catalytic activity">
    <reaction evidence="5">
        <text>N,N-dimethyl-1,4-phenylenediamine + anthranilate + 2 NAD(+) = 2-(4-dimethylaminophenyl)diazenylbenzoate + 2 NADH + 2 H(+)</text>
        <dbReference type="Rhea" id="RHEA:55872"/>
        <dbReference type="ChEBI" id="CHEBI:15378"/>
        <dbReference type="ChEBI" id="CHEBI:15783"/>
        <dbReference type="ChEBI" id="CHEBI:16567"/>
        <dbReference type="ChEBI" id="CHEBI:57540"/>
        <dbReference type="ChEBI" id="CHEBI:57945"/>
        <dbReference type="ChEBI" id="CHEBI:71579"/>
        <dbReference type="EC" id="1.7.1.17"/>
    </reaction>
    <physiologicalReaction direction="right-to-left" evidence="5">
        <dbReference type="Rhea" id="RHEA:55874"/>
    </physiologicalReaction>
</comment>
<comment type="function">
    <text evidence="6">Quinone reductase that provides resistance to thiol-specific stress caused by electrophilic quinones.</text>
</comment>
<dbReference type="STRING" id="1121298.SAMN05444401_2845"/>
<reference evidence="8 9" key="1">
    <citation type="submission" date="2016-11" db="EMBL/GenBank/DDBJ databases">
        <authorList>
            <person name="Jaros S."/>
            <person name="Januszkiewicz K."/>
            <person name="Wedrychowicz H."/>
        </authorList>
    </citation>
    <scope>NUCLEOTIDE SEQUENCE [LARGE SCALE GENOMIC DNA]</scope>
    <source>
        <strain evidence="8 9">DSM 21864</strain>
    </source>
</reference>
<dbReference type="InterPro" id="IPR003680">
    <property type="entry name" value="Flavodoxin_fold"/>
</dbReference>
<dbReference type="AlphaFoldDB" id="A0A1M6IIY4"/>
<protein>
    <recommendedName>
        <fullName evidence="6">FMN dependent NADH:quinone oxidoreductase</fullName>
        <ecNumber evidence="6">1.6.5.-</ecNumber>
    </recommendedName>
    <alternativeName>
        <fullName evidence="6">Azo-dye reductase</fullName>
    </alternativeName>
    <alternativeName>
        <fullName evidence="6">FMN-dependent NADH-azo compound oxidoreductase</fullName>
    </alternativeName>
    <alternativeName>
        <fullName evidence="6">FMN-dependent NADH-azoreductase</fullName>
        <ecNumber evidence="6">1.7.1.17</ecNumber>
    </alternativeName>
</protein>
<organism evidence="8 9">
    <name type="scientific">Clostridium amylolyticum</name>
    <dbReference type="NCBI Taxonomy" id="1121298"/>
    <lineage>
        <taxon>Bacteria</taxon>
        <taxon>Bacillati</taxon>
        <taxon>Bacillota</taxon>
        <taxon>Clostridia</taxon>
        <taxon>Eubacteriales</taxon>
        <taxon>Clostridiaceae</taxon>
        <taxon>Clostridium</taxon>
    </lineage>
</organism>
<gene>
    <name evidence="6" type="primary">azoR</name>
    <name evidence="8" type="ORF">SAMN05444401_2845</name>
</gene>
<dbReference type="InterPro" id="IPR023048">
    <property type="entry name" value="NADH:quinone_OxRdtase_FMN_depd"/>
</dbReference>
<keyword evidence="1 6" id="KW-0285">Flavoprotein</keyword>
<dbReference type="Gene3D" id="3.40.50.360">
    <property type="match status" value="1"/>
</dbReference>
<sequence>MSKVLYITANPKQENKSFGLRVGREFINDYKKLNKDDVIEEIDLFDTYVPMVDKDIINAWEKLASGTEFQNLKEEEKNKLAAFSSLTDQFINADKYVIVTPIWNFTIPAVMKAYLDTVCVAGKTFKYTENGPVGLLQGKKVIHVQASGGFFSEEPGKNLDFGTNYIRTIMNFIGITDYKTIYVEGMNQFPERAESFLDKAINNVDELVLSF</sequence>
<evidence type="ECO:0000256" key="4">
    <source>
        <dbReference type="ARBA" id="ARBA00023027"/>
    </source>
</evidence>
<proteinExistence type="inferred from homology"/>
<keyword evidence="4 6" id="KW-0520">NAD</keyword>
<comment type="cofactor">
    <cofactor evidence="6">
        <name>FMN</name>
        <dbReference type="ChEBI" id="CHEBI:58210"/>
    </cofactor>
    <text evidence="6">Binds 1 FMN per subunit.</text>
</comment>
<evidence type="ECO:0000313" key="8">
    <source>
        <dbReference type="EMBL" id="SHJ34375.1"/>
    </source>
</evidence>
<dbReference type="EMBL" id="FQZO01000004">
    <property type="protein sequence ID" value="SHJ34375.1"/>
    <property type="molecule type" value="Genomic_DNA"/>
</dbReference>
<keyword evidence="9" id="KW-1185">Reference proteome</keyword>
<evidence type="ECO:0000256" key="3">
    <source>
        <dbReference type="ARBA" id="ARBA00023002"/>
    </source>
</evidence>
<dbReference type="EC" id="1.6.5.-" evidence="6"/>
<dbReference type="EC" id="1.7.1.17" evidence="6"/>
<evidence type="ECO:0000256" key="5">
    <source>
        <dbReference type="ARBA" id="ARBA00048542"/>
    </source>
</evidence>
<comment type="subunit">
    <text evidence="6">Homodimer.</text>
</comment>
<dbReference type="GO" id="GO:0016655">
    <property type="term" value="F:oxidoreductase activity, acting on NAD(P)H, quinone or similar compound as acceptor"/>
    <property type="evidence" value="ECO:0007669"/>
    <property type="project" value="InterPro"/>
</dbReference>
<dbReference type="Proteomes" id="UP000184080">
    <property type="component" value="Unassembled WGS sequence"/>
</dbReference>
<evidence type="ECO:0000256" key="6">
    <source>
        <dbReference type="HAMAP-Rule" id="MF_01216"/>
    </source>
</evidence>
<accession>A0A1M6IIY4</accession>
<comment type="similarity">
    <text evidence="6">Belongs to the azoreductase type 1 family.</text>
</comment>
<dbReference type="SUPFAM" id="SSF52218">
    <property type="entry name" value="Flavoproteins"/>
    <property type="match status" value="1"/>
</dbReference>
<keyword evidence="2 6" id="KW-0288">FMN</keyword>
<dbReference type="GO" id="GO:0010181">
    <property type="term" value="F:FMN binding"/>
    <property type="evidence" value="ECO:0007669"/>
    <property type="project" value="UniProtKB-UniRule"/>
</dbReference>
<dbReference type="InterPro" id="IPR050104">
    <property type="entry name" value="FMN-dep_NADH:Q_OxRdtase_AzoR1"/>
</dbReference>
<dbReference type="Pfam" id="PF02525">
    <property type="entry name" value="Flavodoxin_2"/>
    <property type="match status" value="1"/>
</dbReference>
<evidence type="ECO:0000256" key="1">
    <source>
        <dbReference type="ARBA" id="ARBA00022630"/>
    </source>
</evidence>
<name>A0A1M6IIY4_9CLOT</name>
<dbReference type="OrthoDB" id="9805013at2"/>
<dbReference type="InterPro" id="IPR029039">
    <property type="entry name" value="Flavoprotein-like_sf"/>
</dbReference>
<dbReference type="GO" id="GO:0009055">
    <property type="term" value="F:electron transfer activity"/>
    <property type="evidence" value="ECO:0007669"/>
    <property type="project" value="UniProtKB-UniRule"/>
</dbReference>
<comment type="catalytic activity">
    <reaction evidence="6">
        <text>2 a quinone + NADH + H(+) = 2 a 1,4-benzosemiquinone + NAD(+)</text>
        <dbReference type="Rhea" id="RHEA:65952"/>
        <dbReference type="ChEBI" id="CHEBI:15378"/>
        <dbReference type="ChEBI" id="CHEBI:57540"/>
        <dbReference type="ChEBI" id="CHEBI:57945"/>
        <dbReference type="ChEBI" id="CHEBI:132124"/>
        <dbReference type="ChEBI" id="CHEBI:134225"/>
    </reaction>
</comment>
<dbReference type="RefSeq" id="WP_073007921.1">
    <property type="nucleotide sequence ID" value="NZ_FQZO01000004.1"/>
</dbReference>
<dbReference type="PANTHER" id="PTHR43741:SF7">
    <property type="entry name" value="FMN-DEPENDENT NADH:QUINONE OXIDOREDUCTASE"/>
    <property type="match status" value="1"/>
</dbReference>
<dbReference type="NCBIfam" id="NF010075">
    <property type="entry name" value="PRK13556.1"/>
    <property type="match status" value="1"/>
</dbReference>
<evidence type="ECO:0000256" key="2">
    <source>
        <dbReference type="ARBA" id="ARBA00022643"/>
    </source>
</evidence>
<comment type="caution">
    <text evidence="6">Lacks conserved residue(s) required for the propagation of feature annotation.</text>
</comment>
<comment type="function">
    <text evidence="6">Also exhibits azoreductase activity. Catalyzes the reductive cleavage of the azo bond in aromatic azo compounds to the corresponding amines.</text>
</comment>
<evidence type="ECO:0000313" key="9">
    <source>
        <dbReference type="Proteomes" id="UP000184080"/>
    </source>
</evidence>
<dbReference type="HAMAP" id="MF_01216">
    <property type="entry name" value="Azoreductase_type1"/>
    <property type="match status" value="1"/>
</dbReference>
<evidence type="ECO:0000259" key="7">
    <source>
        <dbReference type="Pfam" id="PF02525"/>
    </source>
</evidence>
<feature type="domain" description="Flavodoxin-like fold" evidence="7">
    <location>
        <begin position="2"/>
        <end position="206"/>
    </location>
</feature>
<keyword evidence="3 6" id="KW-0560">Oxidoreductase</keyword>